<organism evidence="2 3">
    <name type="scientific">Kocuria rhizophila</name>
    <dbReference type="NCBI Taxonomy" id="72000"/>
    <lineage>
        <taxon>Bacteria</taxon>
        <taxon>Bacillati</taxon>
        <taxon>Actinomycetota</taxon>
        <taxon>Actinomycetes</taxon>
        <taxon>Micrococcales</taxon>
        <taxon>Micrococcaceae</taxon>
        <taxon>Kocuria</taxon>
    </lineage>
</organism>
<feature type="transmembrane region" description="Helical" evidence="1">
    <location>
        <begin position="55"/>
        <end position="75"/>
    </location>
</feature>
<reference evidence="2 3" key="1">
    <citation type="submission" date="2019-03" db="EMBL/GenBank/DDBJ databases">
        <title>Genome Sequencing and Assembly of Various Microbes Isolated from Alder Root Nodule.</title>
        <authorList>
            <person name="Swanson E."/>
            <person name="Sevigny J.L."/>
            <person name="Pesce C."/>
            <person name="Davis I."/>
            <person name="Kleiner V."/>
            <person name="Tisa L."/>
        </authorList>
    </citation>
    <scope>NUCLEOTIDE SEQUENCE [LARGE SCALE GENOMIC DNA]</scope>
    <source>
        <strain evidence="2 3">4R-31</strain>
    </source>
</reference>
<dbReference type="RefSeq" id="WP_039101827.1">
    <property type="nucleotide sequence ID" value="NZ_CP108528.1"/>
</dbReference>
<evidence type="ECO:0000313" key="3">
    <source>
        <dbReference type="Proteomes" id="UP000298017"/>
    </source>
</evidence>
<name>A0AAX2SCJ7_KOCRH</name>
<keyword evidence="1" id="KW-0812">Transmembrane</keyword>
<evidence type="ECO:0000256" key="1">
    <source>
        <dbReference type="SAM" id="Phobius"/>
    </source>
</evidence>
<protein>
    <recommendedName>
        <fullName evidence="4">PH domain-containing protein</fullName>
    </recommendedName>
</protein>
<dbReference type="Proteomes" id="UP000298017">
    <property type="component" value="Unassembled WGS sequence"/>
</dbReference>
<keyword evidence="1" id="KW-1133">Transmembrane helix</keyword>
<feature type="transmembrane region" description="Helical" evidence="1">
    <location>
        <begin position="192"/>
        <end position="211"/>
    </location>
</feature>
<sequence length="216" mass="23663">MAETVRQVPPRYGEPEHVFHPRIGSYGRRVLAACPPLALVGLAVAMIYVRRAGGLALVLLVLLALAGAVACYAYLRPALVVLTASHVLTSRWVGFRAVERERVPQVVTVEALLPPHAAQGRTRGRPHLWFVTAAGRCALSLDGTVWDARTLQEIARLSGAQHVNFKRATPAQVSEHWPRLVSWRVRFPRVRYALSSAALVAVVVALVWWAFFPGAG</sequence>
<evidence type="ECO:0008006" key="4">
    <source>
        <dbReference type="Google" id="ProtNLM"/>
    </source>
</evidence>
<comment type="caution">
    <text evidence="2">The sequence shown here is derived from an EMBL/GenBank/DDBJ whole genome shotgun (WGS) entry which is preliminary data.</text>
</comment>
<evidence type="ECO:0000313" key="2">
    <source>
        <dbReference type="EMBL" id="TFI00482.1"/>
    </source>
</evidence>
<dbReference type="GeneID" id="93232518"/>
<keyword evidence="1" id="KW-0472">Membrane</keyword>
<keyword evidence="3" id="KW-1185">Reference proteome</keyword>
<dbReference type="AlphaFoldDB" id="A0AAX2SCJ7"/>
<dbReference type="EMBL" id="SPNK01000009">
    <property type="protein sequence ID" value="TFI00482.1"/>
    <property type="molecule type" value="Genomic_DNA"/>
</dbReference>
<feature type="transmembrane region" description="Helical" evidence="1">
    <location>
        <begin position="30"/>
        <end position="49"/>
    </location>
</feature>
<gene>
    <name evidence="2" type="ORF">E4P33_08745</name>
</gene>
<accession>A0AAX2SCJ7</accession>
<proteinExistence type="predicted"/>